<reference evidence="1" key="1">
    <citation type="submission" date="2021-05" db="EMBL/GenBank/DDBJ databases">
        <authorList>
            <person name="Scholz U."/>
            <person name="Mascher M."/>
            <person name="Fiebig A."/>
        </authorList>
    </citation>
    <scope>NUCLEOTIDE SEQUENCE [LARGE SCALE GENOMIC DNA]</scope>
</reference>
<accession>A0ACD6AC09</accession>
<evidence type="ECO:0000313" key="1">
    <source>
        <dbReference type="EnsemblPlants" id="AVESA.00010b.r2.7CG0714970.1.CDS"/>
    </source>
</evidence>
<evidence type="ECO:0000313" key="2">
    <source>
        <dbReference type="Proteomes" id="UP001732700"/>
    </source>
</evidence>
<name>A0ACD6AC09_AVESA</name>
<proteinExistence type="predicted"/>
<protein>
    <submittedName>
        <fullName evidence="1">Uncharacterized protein</fullName>
    </submittedName>
</protein>
<organism evidence="1 2">
    <name type="scientific">Avena sativa</name>
    <name type="common">Oat</name>
    <dbReference type="NCBI Taxonomy" id="4498"/>
    <lineage>
        <taxon>Eukaryota</taxon>
        <taxon>Viridiplantae</taxon>
        <taxon>Streptophyta</taxon>
        <taxon>Embryophyta</taxon>
        <taxon>Tracheophyta</taxon>
        <taxon>Spermatophyta</taxon>
        <taxon>Magnoliopsida</taxon>
        <taxon>Liliopsida</taxon>
        <taxon>Poales</taxon>
        <taxon>Poaceae</taxon>
        <taxon>BOP clade</taxon>
        <taxon>Pooideae</taxon>
        <taxon>Poodae</taxon>
        <taxon>Poeae</taxon>
        <taxon>Poeae Chloroplast Group 1 (Aveneae type)</taxon>
        <taxon>Aveninae</taxon>
        <taxon>Avena</taxon>
    </lineage>
</organism>
<keyword evidence="2" id="KW-1185">Reference proteome</keyword>
<dbReference type="Proteomes" id="UP001732700">
    <property type="component" value="Chromosome 7C"/>
</dbReference>
<sequence>MLILNRARHSCAKTSEHSAQKANVVWEPSKDLKHPNLRSLVMIGFEEEDKVAKYIRLVMERATRLKFIMLYGNNCKACDDIDRESTRSQVDEASRQRVRDLLTHGATSSVKIVVY</sequence>
<dbReference type="EnsemblPlants" id="AVESA.00010b.r2.7CG0714970.1">
    <property type="protein sequence ID" value="AVESA.00010b.r2.7CG0714970.1.CDS"/>
    <property type="gene ID" value="AVESA.00010b.r2.7CG0714970"/>
</dbReference>
<reference evidence="1" key="2">
    <citation type="submission" date="2025-09" db="UniProtKB">
        <authorList>
            <consortium name="EnsemblPlants"/>
        </authorList>
    </citation>
    <scope>IDENTIFICATION</scope>
</reference>